<evidence type="ECO:0000256" key="1">
    <source>
        <dbReference type="SAM" id="MobiDB-lite"/>
    </source>
</evidence>
<gene>
    <name evidence="2" type="ORF">FOZ63_007351</name>
</gene>
<dbReference type="EMBL" id="JABANO010040171">
    <property type="protein sequence ID" value="KAF4686751.1"/>
    <property type="molecule type" value="Genomic_DNA"/>
</dbReference>
<feature type="compositionally biased region" description="Acidic residues" evidence="1">
    <location>
        <begin position="52"/>
        <end position="63"/>
    </location>
</feature>
<feature type="non-terminal residue" evidence="2">
    <location>
        <position position="186"/>
    </location>
</feature>
<reference evidence="2 3" key="1">
    <citation type="submission" date="2020-04" db="EMBL/GenBank/DDBJ databases">
        <title>Perkinsus olseni comparative genomics.</title>
        <authorList>
            <person name="Bogema D.R."/>
        </authorList>
    </citation>
    <scope>NUCLEOTIDE SEQUENCE [LARGE SCALE GENOMIC DNA]</scope>
    <source>
        <strain evidence="2 3">ATCC PRA-207</strain>
    </source>
</reference>
<name>A0A7J6NUL9_PEROL</name>
<sequence length="186" mass="21058">RLRFIALPFGYNFSPCTLLEGEDLVKEEIDKLIRVGHETSPPGAEGPTNPESEPDDTKEEVDVDHETPEPPRPKSLRCKFYVDDGQIRENHSPSAGAKKLMWARWGFAQYGFPSEGVKTSGNFHISREIIAGLWEGQRQAKALDHLRKVDQHSWKSFLGYLWDPEVDAVAQVFPELQSNEQIALSE</sequence>
<accession>A0A7J6NUL9</accession>
<comment type="caution">
    <text evidence="2">The sequence shown here is derived from an EMBL/GenBank/DDBJ whole genome shotgun (WGS) entry which is preliminary data.</text>
</comment>
<organism evidence="2 3">
    <name type="scientific">Perkinsus olseni</name>
    <name type="common">Perkinsus atlanticus</name>
    <dbReference type="NCBI Taxonomy" id="32597"/>
    <lineage>
        <taxon>Eukaryota</taxon>
        <taxon>Sar</taxon>
        <taxon>Alveolata</taxon>
        <taxon>Perkinsozoa</taxon>
        <taxon>Perkinsea</taxon>
        <taxon>Perkinsida</taxon>
        <taxon>Perkinsidae</taxon>
        <taxon>Perkinsus</taxon>
    </lineage>
</organism>
<protein>
    <submittedName>
        <fullName evidence="2">Uncharacterized protein</fullName>
    </submittedName>
</protein>
<dbReference type="AlphaFoldDB" id="A0A7J6NUL9"/>
<feature type="region of interest" description="Disordered" evidence="1">
    <location>
        <begin position="34"/>
        <end position="75"/>
    </location>
</feature>
<evidence type="ECO:0000313" key="3">
    <source>
        <dbReference type="Proteomes" id="UP000553632"/>
    </source>
</evidence>
<feature type="non-terminal residue" evidence="2">
    <location>
        <position position="1"/>
    </location>
</feature>
<proteinExistence type="predicted"/>
<evidence type="ECO:0000313" key="2">
    <source>
        <dbReference type="EMBL" id="KAF4686751.1"/>
    </source>
</evidence>
<dbReference type="Proteomes" id="UP000553632">
    <property type="component" value="Unassembled WGS sequence"/>
</dbReference>
<keyword evidence="3" id="KW-1185">Reference proteome</keyword>